<evidence type="ECO:0000313" key="1">
    <source>
        <dbReference type="EMBL" id="OXU29382.1"/>
    </source>
</evidence>
<dbReference type="Proteomes" id="UP000215335">
    <property type="component" value="Unassembled WGS sequence"/>
</dbReference>
<proteinExistence type="predicted"/>
<dbReference type="EMBL" id="NNAY01000296">
    <property type="protein sequence ID" value="OXU29382.1"/>
    <property type="molecule type" value="Genomic_DNA"/>
</dbReference>
<dbReference type="AlphaFoldDB" id="A0A232FFA4"/>
<keyword evidence="2" id="KW-1185">Reference proteome</keyword>
<sequence>MKLLKSKSNLPFYLAHKNKDIRDETVIAMKAHQKRKMKFQTFWISQHVFNLALFTLISTCDASKNCQESITRSFSKNYTIQHGPEVFVSYSVLLPSVNETANDDLHYVTCERLNSNIHEDILFEKVHLIDMTKCTNILNFTIHPKFDDSAKFMLWYKNAIEFGFTDEKHCNGLPSCKILYDFDGKQIGGTEPLRLQDPILRSMSRLVFPVSQHNPGKGYYVNERSAVYYVDSFGKGKKQLANFTEGFSNIIRMTVSCAHELYTLCAQYKNKNAVQCIQFDTEKLKTNVTIKVPNTTKWLAVRDLSDGGFVLVTGSCTSVDDASMEDGQMYKALDIDELELVTTPFSYQVMISENDNDELCIFWVWIDAYHDYEFRIFNKWCILKKHAFIRD</sequence>
<gene>
    <name evidence="1" type="ORF">TSAR_004737</name>
</gene>
<protein>
    <submittedName>
        <fullName evidence="1">Uncharacterized protein</fullName>
    </submittedName>
</protein>
<reference evidence="1 2" key="1">
    <citation type="journal article" date="2017" name="Curr. Biol.">
        <title>The Evolution of Venom by Co-option of Single-Copy Genes.</title>
        <authorList>
            <person name="Martinson E.O."/>
            <person name="Mrinalini"/>
            <person name="Kelkar Y.D."/>
            <person name="Chang C.H."/>
            <person name="Werren J.H."/>
        </authorList>
    </citation>
    <scope>NUCLEOTIDE SEQUENCE [LARGE SCALE GENOMIC DNA]</scope>
    <source>
        <strain evidence="1 2">Alberta</strain>
        <tissue evidence="1">Whole body</tissue>
    </source>
</reference>
<evidence type="ECO:0000313" key="2">
    <source>
        <dbReference type="Proteomes" id="UP000215335"/>
    </source>
</evidence>
<organism evidence="1 2">
    <name type="scientific">Trichomalopsis sarcophagae</name>
    <dbReference type="NCBI Taxonomy" id="543379"/>
    <lineage>
        <taxon>Eukaryota</taxon>
        <taxon>Metazoa</taxon>
        <taxon>Ecdysozoa</taxon>
        <taxon>Arthropoda</taxon>
        <taxon>Hexapoda</taxon>
        <taxon>Insecta</taxon>
        <taxon>Pterygota</taxon>
        <taxon>Neoptera</taxon>
        <taxon>Endopterygota</taxon>
        <taxon>Hymenoptera</taxon>
        <taxon>Apocrita</taxon>
        <taxon>Proctotrupomorpha</taxon>
        <taxon>Chalcidoidea</taxon>
        <taxon>Pteromalidae</taxon>
        <taxon>Pteromalinae</taxon>
        <taxon>Trichomalopsis</taxon>
    </lineage>
</organism>
<comment type="caution">
    <text evidence="1">The sequence shown here is derived from an EMBL/GenBank/DDBJ whole genome shotgun (WGS) entry which is preliminary data.</text>
</comment>
<accession>A0A232FFA4</accession>
<name>A0A232FFA4_9HYME</name>